<dbReference type="SUPFAM" id="SSF51126">
    <property type="entry name" value="Pectin lyase-like"/>
    <property type="match status" value="1"/>
</dbReference>
<dbReference type="InterPro" id="IPR011050">
    <property type="entry name" value="Pectin_lyase_fold/virulence"/>
</dbReference>
<proteinExistence type="predicted"/>
<sequence length="381" mass="41078">MLLFLMVAEGLRAESVDEFQRHYSGETEWDSGLATLTITASGFLCFPGKNNPNRSKNTGEGAGYFIWNVPPEVRSIIIDSCVTVNAAFHTQAAVRIIGRDRRTSIIYGTSIRDWEDNNGTGRINDVYNYSAIQAFGGRLVVRNLSIVDPKAFCIRAFRQPAEVTGVNFIDTRGGSQNHSDGVSAGQGSLIEDCYFETGDDNVKVYAPEMVVANCTFNMVENAVPIQLGWGGYSDGASATMLNILVKGNSGRHSAGNAVIGGGQKGKGTVTLRLRHMRVDNPNASLINFRSPGQYLAGAITQSAIRVKRLYGPMPEGGDLAHSTLDIEDSEVQFLEAGEWIEDKAPVLRPITGSLVGEYALPSCFRPTAAGSVQASSEAGRR</sequence>
<dbReference type="InterPro" id="IPR012334">
    <property type="entry name" value="Pectin_lyas_fold"/>
</dbReference>
<dbReference type="RefSeq" id="WP_187466337.1">
    <property type="nucleotide sequence ID" value="NZ_JACSIT010000092.1"/>
</dbReference>
<organism evidence="1 2">
    <name type="scientific">Neolewinella lacunae</name>
    <dbReference type="NCBI Taxonomy" id="1517758"/>
    <lineage>
        <taxon>Bacteria</taxon>
        <taxon>Pseudomonadati</taxon>
        <taxon>Bacteroidota</taxon>
        <taxon>Saprospiria</taxon>
        <taxon>Saprospirales</taxon>
        <taxon>Lewinellaceae</taxon>
        <taxon>Neolewinella</taxon>
    </lineage>
</organism>
<evidence type="ECO:0000313" key="2">
    <source>
        <dbReference type="Proteomes" id="UP000650081"/>
    </source>
</evidence>
<dbReference type="Gene3D" id="2.160.20.10">
    <property type="entry name" value="Single-stranded right-handed beta-helix, Pectin lyase-like"/>
    <property type="match status" value="1"/>
</dbReference>
<accession>A0A923PMY2</accession>
<name>A0A923PMY2_9BACT</name>
<gene>
    <name evidence="1" type="ORF">H9S92_08755</name>
</gene>
<protein>
    <submittedName>
        <fullName evidence="1">Uncharacterized protein</fullName>
    </submittedName>
</protein>
<dbReference type="AlphaFoldDB" id="A0A923PMY2"/>
<dbReference type="EMBL" id="JACSIT010000092">
    <property type="protein sequence ID" value="MBC6994249.1"/>
    <property type="molecule type" value="Genomic_DNA"/>
</dbReference>
<comment type="caution">
    <text evidence="1">The sequence shown here is derived from an EMBL/GenBank/DDBJ whole genome shotgun (WGS) entry which is preliminary data.</text>
</comment>
<reference evidence="1" key="1">
    <citation type="submission" date="2020-08" db="EMBL/GenBank/DDBJ databases">
        <title>Lewinella bacteria from marine environments.</title>
        <authorList>
            <person name="Zhong Y."/>
        </authorList>
    </citation>
    <scope>NUCLEOTIDE SEQUENCE</scope>
    <source>
        <strain evidence="1">KCTC 42187</strain>
    </source>
</reference>
<evidence type="ECO:0000313" key="1">
    <source>
        <dbReference type="EMBL" id="MBC6994249.1"/>
    </source>
</evidence>
<keyword evidence="2" id="KW-1185">Reference proteome</keyword>
<dbReference type="Proteomes" id="UP000650081">
    <property type="component" value="Unassembled WGS sequence"/>
</dbReference>